<dbReference type="Proteomes" id="UP000282087">
    <property type="component" value="Unassembled WGS sequence"/>
</dbReference>
<name>A0A3M6VDM8_9STRA</name>
<proteinExistence type="predicted"/>
<dbReference type="EMBL" id="QKXF01000762">
    <property type="protein sequence ID" value="RQM09173.1"/>
    <property type="molecule type" value="Genomic_DNA"/>
</dbReference>
<gene>
    <name evidence="2" type="ORF">DD237_000369</name>
    <name evidence="1" type="ORF">DD238_004947</name>
</gene>
<evidence type="ECO:0000313" key="4">
    <source>
        <dbReference type="Proteomes" id="UP000286097"/>
    </source>
</evidence>
<dbReference type="Proteomes" id="UP000286097">
    <property type="component" value="Unassembled WGS sequence"/>
</dbReference>
<reference evidence="3 4" key="1">
    <citation type="submission" date="2018-06" db="EMBL/GenBank/DDBJ databases">
        <title>Comparative genomics of downy mildews reveals potential adaptations to biotrophy.</title>
        <authorList>
            <person name="Fletcher K."/>
            <person name="Klosterman S.J."/>
            <person name="Derevnina L."/>
            <person name="Martin F."/>
            <person name="Koike S."/>
            <person name="Reyes Chin-Wo S."/>
            <person name="Mou B."/>
            <person name="Michelmore R."/>
        </authorList>
    </citation>
    <scope>NUCLEOTIDE SEQUENCE [LARGE SCALE GENOMIC DNA]</scope>
    <source>
        <strain evidence="2 4">R13</strain>
        <strain evidence="1 3">R14</strain>
    </source>
</reference>
<evidence type="ECO:0000313" key="1">
    <source>
        <dbReference type="EMBL" id="RMX63536.1"/>
    </source>
</evidence>
<accession>A0A3M6VDM8</accession>
<dbReference type="VEuPathDB" id="FungiDB:DD237_000369"/>
<sequence length="64" mass="6851">MKEGMAQALQYMADLLVGNFIVSFQNELRFMAEMTGSSCANAMKAQGVPMAQAVKHTAGAIARL</sequence>
<keyword evidence="3" id="KW-1185">Reference proteome</keyword>
<dbReference type="AlphaFoldDB" id="A0A3M6VDM8"/>
<evidence type="ECO:0000313" key="2">
    <source>
        <dbReference type="EMBL" id="RQM09173.1"/>
    </source>
</evidence>
<dbReference type="EMBL" id="QLLG01000391">
    <property type="protein sequence ID" value="RMX63536.1"/>
    <property type="molecule type" value="Genomic_DNA"/>
</dbReference>
<evidence type="ECO:0000313" key="3">
    <source>
        <dbReference type="Proteomes" id="UP000282087"/>
    </source>
</evidence>
<organism evidence="1 3">
    <name type="scientific">Peronospora effusa</name>
    <dbReference type="NCBI Taxonomy" id="542832"/>
    <lineage>
        <taxon>Eukaryota</taxon>
        <taxon>Sar</taxon>
        <taxon>Stramenopiles</taxon>
        <taxon>Oomycota</taxon>
        <taxon>Peronosporomycetes</taxon>
        <taxon>Peronosporales</taxon>
        <taxon>Peronosporaceae</taxon>
        <taxon>Peronospora</taxon>
    </lineage>
</organism>
<protein>
    <submittedName>
        <fullName evidence="1">Uncharacterized protein</fullName>
    </submittedName>
</protein>
<comment type="caution">
    <text evidence="1">The sequence shown here is derived from an EMBL/GenBank/DDBJ whole genome shotgun (WGS) entry which is preliminary data.</text>
</comment>